<proteinExistence type="predicted"/>
<accession>A0ABN1GCX4</accession>
<keyword evidence="2" id="KW-1185">Reference proteome</keyword>
<dbReference type="EMBL" id="BAAADS010000018">
    <property type="protein sequence ID" value="GAA0608829.1"/>
    <property type="molecule type" value="Genomic_DNA"/>
</dbReference>
<comment type="caution">
    <text evidence="1">The sequence shown here is derived from an EMBL/GenBank/DDBJ whole genome shotgun (WGS) entry which is preliminary data.</text>
</comment>
<gene>
    <name evidence="1" type="ORF">GCM10009001_27750</name>
</gene>
<name>A0ABN1GCX4_9BACI</name>
<evidence type="ECO:0000313" key="1">
    <source>
        <dbReference type="EMBL" id="GAA0608829.1"/>
    </source>
</evidence>
<reference evidence="1 2" key="1">
    <citation type="journal article" date="2019" name="Int. J. Syst. Evol. Microbiol.">
        <title>The Global Catalogue of Microorganisms (GCM) 10K type strain sequencing project: providing services to taxonomists for standard genome sequencing and annotation.</title>
        <authorList>
            <consortium name="The Broad Institute Genomics Platform"/>
            <consortium name="The Broad Institute Genome Sequencing Center for Infectious Disease"/>
            <person name="Wu L."/>
            <person name="Ma J."/>
        </authorList>
    </citation>
    <scope>NUCLEOTIDE SEQUENCE [LARGE SCALE GENOMIC DNA]</scope>
    <source>
        <strain evidence="1 2">JCM 15395</strain>
    </source>
</reference>
<dbReference type="Proteomes" id="UP001500866">
    <property type="component" value="Unassembled WGS sequence"/>
</dbReference>
<evidence type="ECO:0000313" key="2">
    <source>
        <dbReference type="Proteomes" id="UP001500866"/>
    </source>
</evidence>
<protein>
    <submittedName>
        <fullName evidence="1">Uncharacterized protein</fullName>
    </submittedName>
</protein>
<organism evidence="1 2">
    <name type="scientific">Virgibacillus siamensis</name>
    <dbReference type="NCBI Taxonomy" id="480071"/>
    <lineage>
        <taxon>Bacteria</taxon>
        <taxon>Bacillati</taxon>
        <taxon>Bacillota</taxon>
        <taxon>Bacilli</taxon>
        <taxon>Bacillales</taxon>
        <taxon>Bacillaceae</taxon>
        <taxon>Virgibacillus</taxon>
    </lineage>
</organism>
<sequence length="66" mass="7791">MTTMNFGGPKRKTGLTDKKGIIIVIKLKTPIHPENRDVTVFLLWKKMNWHIRFHTRKPNPFITFNS</sequence>